<evidence type="ECO:0000256" key="6">
    <source>
        <dbReference type="ARBA" id="ARBA00023157"/>
    </source>
</evidence>
<gene>
    <name evidence="12" type="ORF">PIB30_079699</name>
</gene>
<evidence type="ECO:0000256" key="8">
    <source>
        <dbReference type="ARBA" id="ARBA00023288"/>
    </source>
</evidence>
<keyword evidence="4" id="KW-0472">Membrane</keyword>
<reference evidence="12 13" key="1">
    <citation type="journal article" date="2023" name="Plants (Basel)">
        <title>Bridging the Gap: Combining Genomics and Transcriptomics Approaches to Understand Stylosanthes scabra, an Orphan Legume from the Brazilian Caatinga.</title>
        <authorList>
            <person name="Ferreira-Neto J.R.C."/>
            <person name="da Silva M.D."/>
            <person name="Binneck E."/>
            <person name="de Melo N.F."/>
            <person name="da Silva R.H."/>
            <person name="de Melo A.L.T.M."/>
            <person name="Pandolfi V."/>
            <person name="Bustamante F.O."/>
            <person name="Brasileiro-Vidal A.C."/>
            <person name="Benko-Iseppon A.M."/>
        </authorList>
    </citation>
    <scope>NUCLEOTIDE SEQUENCE [LARGE SCALE GENOMIC DNA]</scope>
    <source>
        <tissue evidence="12">Leaves</tissue>
    </source>
</reference>
<dbReference type="InterPro" id="IPR036312">
    <property type="entry name" value="Bifun_inhib/LTP/seed_sf"/>
</dbReference>
<keyword evidence="6" id="KW-1015">Disulfide bond</keyword>
<feature type="compositionally biased region" description="Low complexity" evidence="9">
    <location>
        <begin position="116"/>
        <end position="149"/>
    </location>
</feature>
<accession>A0ABU6SS15</accession>
<evidence type="ECO:0000259" key="11">
    <source>
        <dbReference type="SMART" id="SM00499"/>
    </source>
</evidence>
<keyword evidence="8" id="KW-0449">Lipoprotein</keyword>
<dbReference type="PANTHER" id="PTHR33044">
    <property type="entry name" value="BIFUNCTIONAL INHIBITOR/LIPID-TRANSFER PROTEIN/SEED STORAGE 2S ALBUMIN SUPERFAMILY PROTEIN-RELATED"/>
    <property type="match status" value="1"/>
</dbReference>
<sequence length="223" mass="22203">MVASSVVALVLGMLMVTSSPAYAQISTPCNASALSTLFTPCIGFLTNSSGNGTSPTTQCCGALKSLTSGGMDCLCLLLTAGIPFRIPVNRSLAISLPRSCNMPAVPVQCKASGSPLPAPGPVALGPSPSSPSPSGFTPSPSPQGSSSAMPPSPMSSPESDKRSGSPPLESPTSPSVDSGTTSTPALSTGSARSGLTPSSAIKSFNFSPSLLFITLGVALIKFH</sequence>
<keyword evidence="7" id="KW-0325">Glycoprotein</keyword>
<keyword evidence="4" id="KW-0336">GPI-anchor</keyword>
<feature type="region of interest" description="Disordered" evidence="9">
    <location>
        <begin position="116"/>
        <end position="198"/>
    </location>
</feature>
<evidence type="ECO:0000256" key="9">
    <source>
        <dbReference type="SAM" id="MobiDB-lite"/>
    </source>
</evidence>
<feature type="domain" description="Bifunctional inhibitor/plant lipid transfer protein/seed storage helical" evidence="11">
    <location>
        <begin position="29"/>
        <end position="109"/>
    </location>
</feature>
<evidence type="ECO:0000256" key="5">
    <source>
        <dbReference type="ARBA" id="ARBA00022729"/>
    </source>
</evidence>
<evidence type="ECO:0000256" key="2">
    <source>
        <dbReference type="ARBA" id="ARBA00009748"/>
    </source>
</evidence>
<keyword evidence="5 10" id="KW-0732">Signal</keyword>
<evidence type="ECO:0000256" key="3">
    <source>
        <dbReference type="ARBA" id="ARBA00022475"/>
    </source>
</evidence>
<comment type="caution">
    <text evidence="12">The sequence shown here is derived from an EMBL/GenBank/DDBJ whole genome shotgun (WGS) entry which is preliminary data.</text>
</comment>
<evidence type="ECO:0000313" key="12">
    <source>
        <dbReference type="EMBL" id="MED6138989.1"/>
    </source>
</evidence>
<comment type="subcellular location">
    <subcellularLocation>
        <location evidence="1">Cell membrane</location>
        <topology evidence="1">Lipid-anchor</topology>
        <topology evidence="1">GPI-anchor</topology>
    </subcellularLocation>
</comment>
<dbReference type="EMBL" id="JASCZI010061553">
    <property type="protein sequence ID" value="MED6138989.1"/>
    <property type="molecule type" value="Genomic_DNA"/>
</dbReference>
<dbReference type="InterPro" id="IPR016140">
    <property type="entry name" value="Bifunc_inhib/LTP/seed_store"/>
</dbReference>
<dbReference type="SMART" id="SM00499">
    <property type="entry name" value="AAI"/>
    <property type="match status" value="1"/>
</dbReference>
<evidence type="ECO:0000256" key="1">
    <source>
        <dbReference type="ARBA" id="ARBA00004609"/>
    </source>
</evidence>
<comment type="similarity">
    <text evidence="2">Belongs to the plant LTP family.</text>
</comment>
<name>A0ABU6SS15_9FABA</name>
<evidence type="ECO:0000256" key="4">
    <source>
        <dbReference type="ARBA" id="ARBA00022622"/>
    </source>
</evidence>
<feature type="signal peptide" evidence="10">
    <location>
        <begin position="1"/>
        <end position="23"/>
    </location>
</feature>
<dbReference type="Pfam" id="PF14368">
    <property type="entry name" value="LTP_2"/>
    <property type="match status" value="1"/>
</dbReference>
<keyword evidence="13" id="KW-1185">Reference proteome</keyword>
<dbReference type="InterPro" id="IPR043325">
    <property type="entry name" value="LTSS"/>
</dbReference>
<organism evidence="12 13">
    <name type="scientific">Stylosanthes scabra</name>
    <dbReference type="NCBI Taxonomy" id="79078"/>
    <lineage>
        <taxon>Eukaryota</taxon>
        <taxon>Viridiplantae</taxon>
        <taxon>Streptophyta</taxon>
        <taxon>Embryophyta</taxon>
        <taxon>Tracheophyta</taxon>
        <taxon>Spermatophyta</taxon>
        <taxon>Magnoliopsida</taxon>
        <taxon>eudicotyledons</taxon>
        <taxon>Gunneridae</taxon>
        <taxon>Pentapetalae</taxon>
        <taxon>rosids</taxon>
        <taxon>fabids</taxon>
        <taxon>Fabales</taxon>
        <taxon>Fabaceae</taxon>
        <taxon>Papilionoideae</taxon>
        <taxon>50 kb inversion clade</taxon>
        <taxon>dalbergioids sensu lato</taxon>
        <taxon>Dalbergieae</taxon>
        <taxon>Pterocarpus clade</taxon>
        <taxon>Stylosanthes</taxon>
    </lineage>
</organism>
<dbReference type="CDD" id="cd00010">
    <property type="entry name" value="AAI_LTSS"/>
    <property type="match status" value="1"/>
</dbReference>
<evidence type="ECO:0000256" key="7">
    <source>
        <dbReference type="ARBA" id="ARBA00023180"/>
    </source>
</evidence>
<protein>
    <recommendedName>
        <fullName evidence="11">Bifunctional inhibitor/plant lipid transfer protein/seed storage helical domain-containing protein</fullName>
    </recommendedName>
</protein>
<feature type="compositionally biased region" description="Polar residues" evidence="9">
    <location>
        <begin position="170"/>
        <end position="198"/>
    </location>
</feature>
<dbReference type="Proteomes" id="UP001341840">
    <property type="component" value="Unassembled WGS sequence"/>
</dbReference>
<evidence type="ECO:0000313" key="13">
    <source>
        <dbReference type="Proteomes" id="UP001341840"/>
    </source>
</evidence>
<keyword evidence="3" id="KW-1003">Cell membrane</keyword>
<dbReference type="Gene3D" id="1.10.110.10">
    <property type="entry name" value="Plant lipid-transfer and hydrophobic proteins"/>
    <property type="match status" value="1"/>
</dbReference>
<dbReference type="SUPFAM" id="SSF47699">
    <property type="entry name" value="Bifunctional inhibitor/lipid-transfer protein/seed storage 2S albumin"/>
    <property type="match status" value="1"/>
</dbReference>
<feature type="chain" id="PRO_5046708916" description="Bifunctional inhibitor/plant lipid transfer protein/seed storage helical domain-containing protein" evidence="10">
    <location>
        <begin position="24"/>
        <end position="223"/>
    </location>
</feature>
<evidence type="ECO:0000256" key="10">
    <source>
        <dbReference type="SAM" id="SignalP"/>
    </source>
</evidence>
<proteinExistence type="inferred from homology"/>